<evidence type="ECO:0000256" key="1">
    <source>
        <dbReference type="ARBA" id="ARBA00022723"/>
    </source>
</evidence>
<dbReference type="InterPro" id="IPR036226">
    <property type="entry name" value="LipOase_C_sf"/>
</dbReference>
<feature type="non-terminal residue" evidence="5">
    <location>
        <position position="1"/>
    </location>
</feature>
<feature type="domain" description="Lipoxygenase" evidence="4">
    <location>
        <begin position="1"/>
        <end position="172"/>
    </location>
</feature>
<dbReference type="InterPro" id="IPR027433">
    <property type="entry name" value="Lipoxygenase_dom_3"/>
</dbReference>
<accession>A0ABP0Y145</accession>
<dbReference type="Pfam" id="PF00305">
    <property type="entry name" value="Lipoxygenase"/>
    <property type="match status" value="1"/>
</dbReference>
<organism evidence="5 6">
    <name type="scientific">Citrullus colocynthis</name>
    <name type="common">colocynth</name>
    <dbReference type="NCBI Taxonomy" id="252529"/>
    <lineage>
        <taxon>Eukaryota</taxon>
        <taxon>Viridiplantae</taxon>
        <taxon>Streptophyta</taxon>
        <taxon>Embryophyta</taxon>
        <taxon>Tracheophyta</taxon>
        <taxon>Spermatophyta</taxon>
        <taxon>Magnoliopsida</taxon>
        <taxon>eudicotyledons</taxon>
        <taxon>Gunneridae</taxon>
        <taxon>Pentapetalae</taxon>
        <taxon>rosids</taxon>
        <taxon>fabids</taxon>
        <taxon>Cucurbitales</taxon>
        <taxon>Cucurbitaceae</taxon>
        <taxon>Benincaseae</taxon>
        <taxon>Citrullus</taxon>
    </lineage>
</organism>
<dbReference type="PRINTS" id="PR00468">
    <property type="entry name" value="PLTLPOXGNASE"/>
</dbReference>
<protein>
    <recommendedName>
        <fullName evidence="4">Lipoxygenase domain-containing protein</fullName>
    </recommendedName>
</protein>
<feature type="non-terminal residue" evidence="5">
    <location>
        <position position="172"/>
    </location>
</feature>
<evidence type="ECO:0000256" key="3">
    <source>
        <dbReference type="ARBA" id="ARBA00023002"/>
    </source>
</evidence>
<dbReference type="InterPro" id="IPR001246">
    <property type="entry name" value="LipOase_plant"/>
</dbReference>
<evidence type="ECO:0000256" key="2">
    <source>
        <dbReference type="ARBA" id="ARBA00022964"/>
    </source>
</evidence>
<sequence length="172" mass="19796">PQSEQRATGNIYVPRDETFSDIKQKVFNASTLLSVLRSIIPRLQVHFDQNAGFPNFKAIDALFDVDGFNLPALESTTSLKELLPWIFKLISETGEFLFRFQSPEPMDRDKFFWLRDEEFARQTLAGQNPYSIQLVKEWPLTSQLDPEIYGPPESAFNTQMIDQEIGSMTVQE</sequence>
<dbReference type="EMBL" id="OZ021736">
    <property type="protein sequence ID" value="CAK9314163.1"/>
    <property type="molecule type" value="Genomic_DNA"/>
</dbReference>
<dbReference type="PANTHER" id="PTHR11771">
    <property type="entry name" value="LIPOXYGENASE"/>
    <property type="match status" value="1"/>
</dbReference>
<dbReference type="SUPFAM" id="SSF48484">
    <property type="entry name" value="Lipoxigenase"/>
    <property type="match status" value="1"/>
</dbReference>
<gene>
    <name evidence="5" type="ORF">CITCOLO1_LOCUS5905</name>
</gene>
<reference evidence="5 6" key="1">
    <citation type="submission" date="2024-03" db="EMBL/GenBank/DDBJ databases">
        <authorList>
            <person name="Gkanogiannis A."/>
            <person name="Becerra Lopez-Lavalle L."/>
        </authorList>
    </citation>
    <scope>NUCLEOTIDE SEQUENCE [LARGE SCALE GENOMIC DNA]</scope>
</reference>
<keyword evidence="2" id="KW-0223">Dioxygenase</keyword>
<evidence type="ECO:0000259" key="4">
    <source>
        <dbReference type="PROSITE" id="PS51393"/>
    </source>
</evidence>
<dbReference type="PROSITE" id="PS51393">
    <property type="entry name" value="LIPOXYGENASE_3"/>
    <property type="match status" value="1"/>
</dbReference>
<evidence type="ECO:0000313" key="5">
    <source>
        <dbReference type="EMBL" id="CAK9314163.1"/>
    </source>
</evidence>
<dbReference type="Gene3D" id="4.10.372.10">
    <property type="entry name" value="Lipoxygenase-1, Domain 3"/>
    <property type="match status" value="1"/>
</dbReference>
<keyword evidence="1" id="KW-0479">Metal-binding</keyword>
<dbReference type="Gene3D" id="3.10.450.60">
    <property type="match status" value="1"/>
</dbReference>
<keyword evidence="6" id="KW-1185">Reference proteome</keyword>
<name>A0ABP0Y145_9ROSI</name>
<dbReference type="Proteomes" id="UP001642487">
    <property type="component" value="Chromosome 2"/>
</dbReference>
<keyword evidence="3" id="KW-0560">Oxidoreductase</keyword>
<evidence type="ECO:0000313" key="6">
    <source>
        <dbReference type="Proteomes" id="UP001642487"/>
    </source>
</evidence>
<dbReference type="InterPro" id="IPR000907">
    <property type="entry name" value="LipOase"/>
</dbReference>
<proteinExistence type="predicted"/>
<dbReference type="InterPro" id="IPR013819">
    <property type="entry name" value="LipOase_C"/>
</dbReference>